<dbReference type="FunFam" id="3.40.640.10:FF:000084">
    <property type="entry name" value="IscS-like cysteine desulfurase"/>
    <property type="match status" value="1"/>
</dbReference>
<sequence length="393" mass="41620">MAERRIYADNAATTAVSDAALSAMLPYFKECYGNPSATHSFGTEAKRGLEEARSTVARALGARVNEIYFTSGGTESDNWALYAAAELRKKKGSHIVITEIEHSAVYRTAKEMEKKGFDITFLPVDREGHVTPEQLEDAIRDNTVLVSIMMANNEIGTILPIRELCAVARKRGVLFHTDAVQAAGHIPVDAVGLGVDMLSVSGHKFGGPKGVGALYVNLRTVVPPMIIGGGQEKGRRSGTSNVPGAVGMAAALEDAVLHMGENAQKIAILRDRLISGVLQLPQAELTGDPVHRLPGLASFVFSGVEGEVLVSLLNEAGICVSSGSACSAGSGEPSRVLKAAGYDGTSASAAIRFSLSENNTSDDVTYILAQLPFILEKAKTIKFTARDLDFDGD</sequence>
<keyword evidence="7" id="KW-0408">Iron</keyword>
<evidence type="ECO:0000256" key="1">
    <source>
        <dbReference type="ARBA" id="ARBA00001933"/>
    </source>
</evidence>
<dbReference type="GO" id="GO:0051536">
    <property type="term" value="F:iron-sulfur cluster binding"/>
    <property type="evidence" value="ECO:0007669"/>
    <property type="project" value="UniProtKB-KW"/>
</dbReference>
<comment type="cofactor">
    <cofactor evidence="1 10">
        <name>pyridoxal 5'-phosphate</name>
        <dbReference type="ChEBI" id="CHEBI:597326"/>
    </cofactor>
</comment>
<dbReference type="NCBIfam" id="NF002806">
    <property type="entry name" value="PRK02948.1"/>
    <property type="match status" value="1"/>
</dbReference>
<organism evidence="12 13">
    <name type="scientific">Sporobacter termitidis DSM 10068</name>
    <dbReference type="NCBI Taxonomy" id="1123282"/>
    <lineage>
        <taxon>Bacteria</taxon>
        <taxon>Bacillati</taxon>
        <taxon>Bacillota</taxon>
        <taxon>Clostridia</taxon>
        <taxon>Eubacteriales</taxon>
        <taxon>Oscillospiraceae</taxon>
        <taxon>Sporobacter</taxon>
    </lineage>
</organism>
<keyword evidence="4" id="KW-0808">Transferase</keyword>
<evidence type="ECO:0000256" key="9">
    <source>
        <dbReference type="ARBA" id="ARBA00050776"/>
    </source>
</evidence>
<dbReference type="GO" id="GO:0031071">
    <property type="term" value="F:cysteine desulfurase activity"/>
    <property type="evidence" value="ECO:0007669"/>
    <property type="project" value="UniProtKB-EC"/>
</dbReference>
<dbReference type="SUPFAM" id="SSF53383">
    <property type="entry name" value="PLP-dependent transferases"/>
    <property type="match status" value="1"/>
</dbReference>
<dbReference type="OrthoDB" id="9808002at2"/>
<evidence type="ECO:0000256" key="10">
    <source>
        <dbReference type="RuleBase" id="RU004504"/>
    </source>
</evidence>
<dbReference type="EC" id="2.8.1.7" evidence="3"/>
<keyword evidence="6" id="KW-0663">Pyridoxal phosphate</keyword>
<dbReference type="PIRSF" id="PIRSF005572">
    <property type="entry name" value="NifS"/>
    <property type="match status" value="1"/>
</dbReference>
<evidence type="ECO:0000256" key="8">
    <source>
        <dbReference type="ARBA" id="ARBA00023014"/>
    </source>
</evidence>
<reference evidence="12 13" key="1">
    <citation type="submission" date="2016-11" db="EMBL/GenBank/DDBJ databases">
        <authorList>
            <person name="Jaros S."/>
            <person name="Januszkiewicz K."/>
            <person name="Wedrychowicz H."/>
        </authorList>
    </citation>
    <scope>NUCLEOTIDE SEQUENCE [LARGE SCALE GENOMIC DNA]</scope>
    <source>
        <strain evidence="12 13">DSM 10068</strain>
    </source>
</reference>
<dbReference type="InterPro" id="IPR020578">
    <property type="entry name" value="Aminotrans_V_PyrdxlP_BS"/>
</dbReference>
<dbReference type="InterPro" id="IPR000192">
    <property type="entry name" value="Aminotrans_V_dom"/>
</dbReference>
<accession>A0A1M5TRP8</accession>
<dbReference type="InterPro" id="IPR015424">
    <property type="entry name" value="PyrdxlP-dep_Trfase"/>
</dbReference>
<comment type="catalytic activity">
    <reaction evidence="9">
        <text>(sulfur carrier)-H + L-cysteine = (sulfur carrier)-SH + L-alanine</text>
        <dbReference type="Rhea" id="RHEA:43892"/>
        <dbReference type="Rhea" id="RHEA-COMP:14737"/>
        <dbReference type="Rhea" id="RHEA-COMP:14739"/>
        <dbReference type="ChEBI" id="CHEBI:29917"/>
        <dbReference type="ChEBI" id="CHEBI:35235"/>
        <dbReference type="ChEBI" id="CHEBI:57972"/>
        <dbReference type="ChEBI" id="CHEBI:64428"/>
        <dbReference type="EC" id="2.8.1.7"/>
    </reaction>
</comment>
<keyword evidence="5" id="KW-0479">Metal-binding</keyword>
<dbReference type="GO" id="GO:0046872">
    <property type="term" value="F:metal ion binding"/>
    <property type="evidence" value="ECO:0007669"/>
    <property type="project" value="UniProtKB-KW"/>
</dbReference>
<dbReference type="InterPro" id="IPR015421">
    <property type="entry name" value="PyrdxlP-dep_Trfase_major"/>
</dbReference>
<dbReference type="PANTHER" id="PTHR11601:SF34">
    <property type="entry name" value="CYSTEINE DESULFURASE"/>
    <property type="match status" value="1"/>
</dbReference>
<evidence type="ECO:0000256" key="2">
    <source>
        <dbReference type="ARBA" id="ARBA00006490"/>
    </source>
</evidence>
<evidence type="ECO:0000256" key="3">
    <source>
        <dbReference type="ARBA" id="ARBA00012239"/>
    </source>
</evidence>
<evidence type="ECO:0000256" key="6">
    <source>
        <dbReference type="ARBA" id="ARBA00022898"/>
    </source>
</evidence>
<dbReference type="InterPro" id="IPR015422">
    <property type="entry name" value="PyrdxlP-dep_Trfase_small"/>
</dbReference>
<evidence type="ECO:0000256" key="7">
    <source>
        <dbReference type="ARBA" id="ARBA00023004"/>
    </source>
</evidence>
<dbReference type="AlphaFoldDB" id="A0A1M5TRP8"/>
<dbReference type="InterPro" id="IPR016454">
    <property type="entry name" value="Cysteine_dSase"/>
</dbReference>
<name>A0A1M5TRP8_9FIRM</name>
<evidence type="ECO:0000256" key="4">
    <source>
        <dbReference type="ARBA" id="ARBA00022679"/>
    </source>
</evidence>
<keyword evidence="13" id="KW-1185">Reference proteome</keyword>
<evidence type="ECO:0000313" key="12">
    <source>
        <dbReference type="EMBL" id="SHH53442.1"/>
    </source>
</evidence>
<dbReference type="Gene3D" id="3.40.640.10">
    <property type="entry name" value="Type I PLP-dependent aspartate aminotransferase-like (Major domain)"/>
    <property type="match status" value="1"/>
</dbReference>
<dbReference type="STRING" id="1123282.SAMN02745823_00206"/>
<dbReference type="Proteomes" id="UP000183995">
    <property type="component" value="Unassembled WGS sequence"/>
</dbReference>
<gene>
    <name evidence="12" type="ORF">SAMN02745823_00206</name>
</gene>
<comment type="similarity">
    <text evidence="2">Belongs to the class-V pyridoxal-phosphate-dependent aminotransferase family. NifS/IscS subfamily.</text>
</comment>
<evidence type="ECO:0000256" key="5">
    <source>
        <dbReference type="ARBA" id="ARBA00022723"/>
    </source>
</evidence>
<dbReference type="RefSeq" id="WP_073075781.1">
    <property type="nucleotide sequence ID" value="NZ_FQXV01000001.1"/>
</dbReference>
<dbReference type="Pfam" id="PF00266">
    <property type="entry name" value="Aminotran_5"/>
    <property type="match status" value="1"/>
</dbReference>
<dbReference type="Gene3D" id="3.90.1150.10">
    <property type="entry name" value="Aspartate Aminotransferase, domain 1"/>
    <property type="match status" value="1"/>
</dbReference>
<dbReference type="PANTHER" id="PTHR11601">
    <property type="entry name" value="CYSTEINE DESULFURYLASE FAMILY MEMBER"/>
    <property type="match status" value="1"/>
</dbReference>
<dbReference type="EMBL" id="FQXV01000001">
    <property type="protein sequence ID" value="SHH53442.1"/>
    <property type="molecule type" value="Genomic_DNA"/>
</dbReference>
<keyword evidence="8" id="KW-0411">Iron-sulfur</keyword>
<feature type="domain" description="Aminotransferase class V" evidence="11">
    <location>
        <begin position="6"/>
        <end position="366"/>
    </location>
</feature>
<evidence type="ECO:0000259" key="11">
    <source>
        <dbReference type="Pfam" id="PF00266"/>
    </source>
</evidence>
<proteinExistence type="inferred from homology"/>
<evidence type="ECO:0000313" key="13">
    <source>
        <dbReference type="Proteomes" id="UP000183995"/>
    </source>
</evidence>
<protein>
    <recommendedName>
        <fullName evidence="3">cysteine desulfurase</fullName>
        <ecNumber evidence="3">2.8.1.7</ecNumber>
    </recommendedName>
</protein>
<dbReference type="PROSITE" id="PS00595">
    <property type="entry name" value="AA_TRANSFER_CLASS_5"/>
    <property type="match status" value="1"/>
</dbReference>